<keyword evidence="3" id="KW-1185">Reference proteome</keyword>
<reference evidence="2 3" key="1">
    <citation type="submission" date="2016-01" db="EMBL/GenBank/DDBJ databases">
        <title>The draft genome sequence of Aquimarina sp. RZW4-3-2.</title>
        <authorList>
            <person name="Wang Y."/>
        </authorList>
    </citation>
    <scope>NUCLEOTIDE SEQUENCE [LARGE SCALE GENOMIC DNA]</scope>
    <source>
        <strain evidence="2 3">RZW4-3-2</strain>
    </source>
</reference>
<proteinExistence type="predicted"/>
<evidence type="ECO:0000256" key="1">
    <source>
        <dbReference type="SAM" id="Phobius"/>
    </source>
</evidence>
<dbReference type="OrthoDB" id="1024052at2"/>
<sequence length="287" mass="33430">MTSLLSGNIFKLSIILFLVSSLLMLLVSKVRKTFSKNKVQAIIYIIILLVLFALTGLLNYDKILNDSPLNSYVGTELIFFILGIGHIFVLRTYFKELSETKSDFFGEVVCTLVFVGIALLAFVYVVGRFREPFVFLYASAGLTFIIPLLTLKMYEFAALIPVPVYKKWFYPINKDIKEPKSSELNNPLVISFQFEKKYGDKEISRFKVKAPEEMEFGRLFYFFVDDYNELHPEDKIDILEKDGSVTGWIFYFKPRWWNSIRHIDANKTVQWNKIREDNNIVVQRVKS</sequence>
<protein>
    <recommendedName>
        <fullName evidence="4">TssN family type VI secretion system protein</fullName>
    </recommendedName>
</protein>
<evidence type="ECO:0000313" key="2">
    <source>
        <dbReference type="EMBL" id="KZS38932.1"/>
    </source>
</evidence>
<evidence type="ECO:0000313" key="3">
    <source>
        <dbReference type="Proteomes" id="UP000076715"/>
    </source>
</evidence>
<feature type="transmembrane region" description="Helical" evidence="1">
    <location>
        <begin position="12"/>
        <end position="30"/>
    </location>
</feature>
<feature type="transmembrane region" description="Helical" evidence="1">
    <location>
        <begin position="104"/>
        <end position="127"/>
    </location>
</feature>
<dbReference type="STRING" id="1642818.AWE51_15230"/>
<dbReference type="EMBL" id="LQRT01000046">
    <property type="protein sequence ID" value="KZS38932.1"/>
    <property type="molecule type" value="Genomic_DNA"/>
</dbReference>
<keyword evidence="1" id="KW-0472">Membrane</keyword>
<comment type="caution">
    <text evidence="2">The sequence shown here is derived from an EMBL/GenBank/DDBJ whole genome shotgun (WGS) entry which is preliminary data.</text>
</comment>
<organism evidence="2 3">
    <name type="scientific">Aquimarina aggregata</name>
    <dbReference type="NCBI Taxonomy" id="1642818"/>
    <lineage>
        <taxon>Bacteria</taxon>
        <taxon>Pseudomonadati</taxon>
        <taxon>Bacteroidota</taxon>
        <taxon>Flavobacteriia</taxon>
        <taxon>Flavobacteriales</taxon>
        <taxon>Flavobacteriaceae</taxon>
        <taxon>Aquimarina</taxon>
    </lineage>
</organism>
<feature type="transmembrane region" description="Helical" evidence="1">
    <location>
        <begin position="72"/>
        <end position="92"/>
    </location>
</feature>
<gene>
    <name evidence="2" type="ORF">AWE51_15230</name>
</gene>
<accession>A0A162Y5J1</accession>
<dbReference type="Pfam" id="PF17555">
    <property type="entry name" value="TssN"/>
    <property type="match status" value="1"/>
</dbReference>
<name>A0A162Y5J1_9FLAO</name>
<dbReference type="RefSeq" id="WP_066318894.1">
    <property type="nucleotide sequence ID" value="NZ_CANLSS010000031.1"/>
</dbReference>
<dbReference type="Proteomes" id="UP000076715">
    <property type="component" value="Unassembled WGS sequence"/>
</dbReference>
<keyword evidence="1" id="KW-0812">Transmembrane</keyword>
<dbReference type="InterPro" id="IPR035177">
    <property type="entry name" value="TssN"/>
</dbReference>
<keyword evidence="1" id="KW-1133">Transmembrane helix</keyword>
<evidence type="ECO:0008006" key="4">
    <source>
        <dbReference type="Google" id="ProtNLM"/>
    </source>
</evidence>
<feature type="transmembrane region" description="Helical" evidence="1">
    <location>
        <begin position="133"/>
        <end position="151"/>
    </location>
</feature>
<feature type="transmembrane region" description="Helical" evidence="1">
    <location>
        <begin position="42"/>
        <end position="60"/>
    </location>
</feature>
<dbReference type="AlphaFoldDB" id="A0A162Y5J1"/>